<name>A0A6A6ZFH6_9PLEO</name>
<reference evidence="1" key="1">
    <citation type="journal article" date="2020" name="Stud. Mycol.">
        <title>101 Dothideomycetes genomes: a test case for predicting lifestyles and emergence of pathogens.</title>
        <authorList>
            <person name="Haridas S."/>
            <person name="Albert R."/>
            <person name="Binder M."/>
            <person name="Bloem J."/>
            <person name="Labutti K."/>
            <person name="Salamov A."/>
            <person name="Andreopoulos B."/>
            <person name="Baker S."/>
            <person name="Barry K."/>
            <person name="Bills G."/>
            <person name="Bluhm B."/>
            <person name="Cannon C."/>
            <person name="Castanera R."/>
            <person name="Culley D."/>
            <person name="Daum C."/>
            <person name="Ezra D."/>
            <person name="Gonzalez J."/>
            <person name="Henrissat B."/>
            <person name="Kuo A."/>
            <person name="Liang C."/>
            <person name="Lipzen A."/>
            <person name="Lutzoni F."/>
            <person name="Magnuson J."/>
            <person name="Mondo S."/>
            <person name="Nolan M."/>
            <person name="Ohm R."/>
            <person name="Pangilinan J."/>
            <person name="Park H.-J."/>
            <person name="Ramirez L."/>
            <person name="Alfaro M."/>
            <person name="Sun H."/>
            <person name="Tritt A."/>
            <person name="Yoshinaga Y."/>
            <person name="Zwiers L.-H."/>
            <person name="Turgeon B."/>
            <person name="Goodwin S."/>
            <person name="Spatafora J."/>
            <person name="Crous P."/>
            <person name="Grigoriev I."/>
        </authorList>
    </citation>
    <scope>NUCLEOTIDE SEQUENCE</scope>
    <source>
        <strain evidence="1">CBS 113818</strain>
    </source>
</reference>
<evidence type="ECO:0000313" key="1">
    <source>
        <dbReference type="EMBL" id="KAF2819770.1"/>
    </source>
</evidence>
<dbReference type="EMBL" id="MU006243">
    <property type="protein sequence ID" value="KAF2819770.1"/>
    <property type="molecule type" value="Genomic_DNA"/>
</dbReference>
<gene>
    <name evidence="1" type="ORF">CC86DRAFT_306266</name>
</gene>
<organism evidence="1 2">
    <name type="scientific">Ophiobolus disseminans</name>
    <dbReference type="NCBI Taxonomy" id="1469910"/>
    <lineage>
        <taxon>Eukaryota</taxon>
        <taxon>Fungi</taxon>
        <taxon>Dikarya</taxon>
        <taxon>Ascomycota</taxon>
        <taxon>Pezizomycotina</taxon>
        <taxon>Dothideomycetes</taxon>
        <taxon>Pleosporomycetidae</taxon>
        <taxon>Pleosporales</taxon>
        <taxon>Pleosporineae</taxon>
        <taxon>Phaeosphaeriaceae</taxon>
        <taxon>Ophiobolus</taxon>
    </lineage>
</organism>
<sequence>MLVTGIILAPAAIATPAVQDLINLRTVVNAAANTIGDQKNPNRGWGFGGGSGMGTADLVNNITTTVLRMKFEIDTNKTAWLLPSNITDATTNITAPAPWTPTLPLTTSMTLPSTVPTALANATTDLSTPYIDYVSTIPNLSTSLISLGRAYHREMNAPISLAINALQQSLSTLQSAMLQNELISSQAVLRTLRASSSLENAEVAWGRFLNLPGRAGAESTKGGDDAAQKRDIGAEGKTGHARGKYYTHKELWGRGRERWGDAVVRWEERVAGTGLGRVGRVFVG</sequence>
<accession>A0A6A6ZFH6</accession>
<dbReference type="OrthoDB" id="3860394at2759"/>
<proteinExistence type="predicted"/>
<dbReference type="AlphaFoldDB" id="A0A6A6ZFH6"/>
<dbReference type="Proteomes" id="UP000799424">
    <property type="component" value="Unassembled WGS sequence"/>
</dbReference>
<evidence type="ECO:0000313" key="2">
    <source>
        <dbReference type="Proteomes" id="UP000799424"/>
    </source>
</evidence>
<protein>
    <submittedName>
        <fullName evidence="1">Uncharacterized protein</fullName>
    </submittedName>
</protein>
<keyword evidence="2" id="KW-1185">Reference proteome</keyword>